<organism evidence="3 4">
    <name type="scientific">Fodinibius salipaludis</name>
    <dbReference type="NCBI Taxonomy" id="2032627"/>
    <lineage>
        <taxon>Bacteria</taxon>
        <taxon>Pseudomonadati</taxon>
        <taxon>Balneolota</taxon>
        <taxon>Balneolia</taxon>
        <taxon>Balneolales</taxon>
        <taxon>Balneolaceae</taxon>
        <taxon>Fodinibius</taxon>
    </lineage>
</organism>
<reference evidence="3 4" key="1">
    <citation type="submission" date="2017-08" db="EMBL/GenBank/DDBJ databases">
        <title>Aliifodinibius alkalisoli sp. nov., isolated from saline alkaline soil.</title>
        <authorList>
            <person name="Liu D."/>
            <person name="Zhang G."/>
        </authorList>
    </citation>
    <scope>NUCLEOTIDE SEQUENCE [LARGE SCALE GENOMIC DNA]</scope>
    <source>
        <strain evidence="3 4">WN023</strain>
    </source>
</reference>
<dbReference type="EMBL" id="NSKE01000005">
    <property type="protein sequence ID" value="PAU94137.1"/>
    <property type="molecule type" value="Genomic_DNA"/>
</dbReference>
<gene>
    <name evidence="3" type="ORF">CK503_07950</name>
</gene>
<evidence type="ECO:0000313" key="4">
    <source>
        <dbReference type="Proteomes" id="UP000218831"/>
    </source>
</evidence>
<evidence type="ECO:0000313" key="3">
    <source>
        <dbReference type="EMBL" id="PAU94137.1"/>
    </source>
</evidence>
<accession>A0A2A2GB89</accession>
<sequence length="186" mass="20570">MSEEKSDNSTKKLVKILVIVGIGVPVLVELMTLFNLINVQIFEDEKDANSQGFDVEDVRGFGEGDTLFSDQASVVVIDELRIKVSAQEWRFALGLTSADSSSQDELEISVDSLSLQSKKMLSGDNNSWEVKQSAPAQVYGEWILPNGDIPTKLFISSDQKTGKDSTKKVSQEVPLDKVPVRYNQNQ</sequence>
<evidence type="ECO:0000256" key="1">
    <source>
        <dbReference type="SAM" id="MobiDB-lite"/>
    </source>
</evidence>
<feature type="region of interest" description="Disordered" evidence="1">
    <location>
        <begin position="154"/>
        <end position="186"/>
    </location>
</feature>
<keyword evidence="2" id="KW-0472">Membrane</keyword>
<feature type="transmembrane region" description="Helical" evidence="2">
    <location>
        <begin position="12"/>
        <end position="37"/>
    </location>
</feature>
<keyword evidence="2" id="KW-1133">Transmembrane helix</keyword>
<comment type="caution">
    <text evidence="3">The sequence shown here is derived from an EMBL/GenBank/DDBJ whole genome shotgun (WGS) entry which is preliminary data.</text>
</comment>
<feature type="compositionally biased region" description="Basic and acidic residues" evidence="1">
    <location>
        <begin position="160"/>
        <end position="179"/>
    </location>
</feature>
<dbReference type="OrthoDB" id="1525070at2"/>
<keyword evidence="2" id="KW-0812">Transmembrane</keyword>
<keyword evidence="4" id="KW-1185">Reference proteome</keyword>
<dbReference type="RefSeq" id="WP_095606268.1">
    <property type="nucleotide sequence ID" value="NZ_NSKE01000005.1"/>
</dbReference>
<name>A0A2A2GB89_9BACT</name>
<protein>
    <submittedName>
        <fullName evidence="3">Uncharacterized protein</fullName>
    </submittedName>
</protein>
<evidence type="ECO:0000256" key="2">
    <source>
        <dbReference type="SAM" id="Phobius"/>
    </source>
</evidence>
<dbReference type="AlphaFoldDB" id="A0A2A2GB89"/>
<proteinExistence type="predicted"/>
<dbReference type="Proteomes" id="UP000218831">
    <property type="component" value="Unassembled WGS sequence"/>
</dbReference>